<proteinExistence type="predicted"/>
<dbReference type="PANTHER" id="PTHR11102">
    <property type="entry name" value="SEL-1-LIKE PROTEIN"/>
    <property type="match status" value="1"/>
</dbReference>
<dbReference type="PROSITE" id="PS51257">
    <property type="entry name" value="PROKAR_LIPOPROTEIN"/>
    <property type="match status" value="1"/>
</dbReference>
<sequence>MRALLVLLLGLTAALTGCESLSKPDGLLARSSEVLQNQRQRLAELASSLRSDPQEQARHTEVQALFDQQYIDPLTEYLRLHSEDIDYAPYLDLVRAERNERCSAVANRYAGQTASPASLQRLKRGYNLSCPAVVDAFAQRVASQQPPTSKLPTAAQSNSNQPTRAESTSLSGESKDCYLLFSIKNFQQAAAPCSAAAANDDAKAQHHLAVIAQANNDQPQVLQWATRSAELGDPNGQLMLANLLSRKGDDEQAFRWLQASADQGQREATYLLAQAYREGTGTATNLSQAQVYLERAANAGDVQAMLQLASQNKGSPSARQWLKQAANKNTSEAQYQLGLDYLEGSSGDIDLQEAYVWLSLALVNGDTRGRRKLEQLSSQLSAEELTQAQNRIHSGLNGF</sequence>
<dbReference type="InterPro" id="IPR006597">
    <property type="entry name" value="Sel1-like"/>
</dbReference>
<evidence type="ECO:0000313" key="2">
    <source>
        <dbReference type="EMBL" id="ROZ88492.1"/>
    </source>
</evidence>
<dbReference type="Pfam" id="PF08238">
    <property type="entry name" value="Sel1"/>
    <property type="match status" value="4"/>
</dbReference>
<organism evidence="2 3">
    <name type="scientific">Pseudomonas neustonica</name>
    <dbReference type="NCBI Taxonomy" id="2487346"/>
    <lineage>
        <taxon>Bacteria</taxon>
        <taxon>Pseudomonadati</taxon>
        <taxon>Pseudomonadota</taxon>
        <taxon>Gammaproteobacteria</taxon>
        <taxon>Pseudomonadales</taxon>
        <taxon>Pseudomonadaceae</taxon>
        <taxon>Pseudomonas</taxon>
    </lineage>
</organism>
<reference evidence="2 3" key="1">
    <citation type="submission" date="2018-11" db="EMBL/GenBank/DDBJ databases">
        <authorList>
            <person name="Jang G.I."/>
            <person name="Hwang C.Y."/>
        </authorList>
    </citation>
    <scope>NUCLEOTIDE SEQUENCE [LARGE SCALE GENOMIC DNA]</scope>
    <source>
        <strain evidence="2 3">SSM26</strain>
    </source>
</reference>
<protein>
    <submittedName>
        <fullName evidence="2">Sel1 repeat family protein</fullName>
    </submittedName>
</protein>
<gene>
    <name evidence="2" type="ORF">EF096_02030</name>
</gene>
<dbReference type="Proteomes" id="UP000275199">
    <property type="component" value="Unassembled WGS sequence"/>
</dbReference>
<keyword evidence="3" id="KW-1185">Reference proteome</keyword>
<dbReference type="InterPro" id="IPR050767">
    <property type="entry name" value="Sel1_AlgK"/>
</dbReference>
<dbReference type="Gene3D" id="1.25.40.10">
    <property type="entry name" value="Tetratricopeptide repeat domain"/>
    <property type="match status" value="2"/>
</dbReference>
<dbReference type="PANTHER" id="PTHR11102:SF160">
    <property type="entry name" value="ERAD-ASSOCIATED E3 UBIQUITIN-PROTEIN LIGASE COMPONENT HRD3"/>
    <property type="match status" value="1"/>
</dbReference>
<accession>A0ABX9XN55</accession>
<evidence type="ECO:0000313" key="3">
    <source>
        <dbReference type="Proteomes" id="UP000275199"/>
    </source>
</evidence>
<comment type="caution">
    <text evidence="2">The sequence shown here is derived from an EMBL/GenBank/DDBJ whole genome shotgun (WGS) entry which is preliminary data.</text>
</comment>
<dbReference type="InterPro" id="IPR011990">
    <property type="entry name" value="TPR-like_helical_dom_sf"/>
</dbReference>
<name>A0ABX9XN55_9PSED</name>
<dbReference type="SMART" id="SM00671">
    <property type="entry name" value="SEL1"/>
    <property type="match status" value="5"/>
</dbReference>
<evidence type="ECO:0000256" key="1">
    <source>
        <dbReference type="SAM" id="MobiDB-lite"/>
    </source>
</evidence>
<dbReference type="SUPFAM" id="SSF81901">
    <property type="entry name" value="HCP-like"/>
    <property type="match status" value="1"/>
</dbReference>
<dbReference type="EMBL" id="RKKU01000001">
    <property type="protein sequence ID" value="ROZ88492.1"/>
    <property type="molecule type" value="Genomic_DNA"/>
</dbReference>
<feature type="region of interest" description="Disordered" evidence="1">
    <location>
        <begin position="141"/>
        <end position="169"/>
    </location>
</feature>
<dbReference type="RefSeq" id="WP_123887929.1">
    <property type="nucleotide sequence ID" value="NZ_RKKU01000001.1"/>
</dbReference>